<feature type="domain" description="TACO1/YebC-like second and third" evidence="7">
    <location>
        <begin position="81"/>
        <end position="236"/>
    </location>
</feature>
<dbReference type="InterPro" id="IPR017856">
    <property type="entry name" value="Integrase-like_N"/>
</dbReference>
<evidence type="ECO:0000256" key="5">
    <source>
        <dbReference type="ARBA" id="ARBA00023163"/>
    </source>
</evidence>
<dbReference type="NCBIfam" id="TIGR01033">
    <property type="entry name" value="YebC/PmpR family DNA-binding transcriptional regulator"/>
    <property type="match status" value="1"/>
</dbReference>
<gene>
    <name evidence="9" type="ORF">EBX29_00195</name>
</gene>
<dbReference type="HAMAP" id="MF_00693">
    <property type="entry name" value="Transcrip_reg_TACO1"/>
    <property type="match status" value="1"/>
</dbReference>
<organism evidence="9 10">
    <name type="scientific">Candidatus Fonsibacter lacus</name>
    <dbReference type="NCBI Taxonomy" id="2576439"/>
    <lineage>
        <taxon>Bacteria</taxon>
        <taxon>Pseudomonadati</taxon>
        <taxon>Pseudomonadota</taxon>
        <taxon>Alphaproteobacteria</taxon>
        <taxon>Candidatus Pelagibacterales</taxon>
        <taxon>Candidatus Pelagibacterales incertae sedis</taxon>
        <taxon>Candidatus Fonsibacter</taxon>
    </lineage>
</organism>
<dbReference type="PANTHER" id="PTHR12532:SF6">
    <property type="entry name" value="TRANSCRIPTIONAL REGULATORY PROTEIN YEBC-RELATED"/>
    <property type="match status" value="1"/>
</dbReference>
<evidence type="ECO:0000256" key="4">
    <source>
        <dbReference type="ARBA" id="ARBA00023125"/>
    </source>
</evidence>
<evidence type="ECO:0000256" key="3">
    <source>
        <dbReference type="ARBA" id="ARBA00023015"/>
    </source>
</evidence>
<dbReference type="SUPFAM" id="SSF75625">
    <property type="entry name" value="YebC-like"/>
    <property type="match status" value="1"/>
</dbReference>
<dbReference type="AlphaFoldDB" id="A0A966LZ75"/>
<sequence>MAGHSHFKNMMHRKGRADKIRSKLFTKLSREITVSAKLGTPDPEMNPRLRAAVQAARAANMPKDNIERAIKKSQGNIDNSYEFSRYEGFGPGRTGVIIEVLTDNKNRSVSNIRTIFQKFGGTLGETGSVSYQFEQIGQIKIKKELMSTNDALELAINAGAEDCITNDLHHEINCKKEEFNSVREQIEKKIKDLSFAGLVWNPLSKVNLDRETFVKVVNFLEQIEDDDDVQNVFTNFEVDEKLLEGVN</sequence>
<evidence type="ECO:0000313" key="10">
    <source>
        <dbReference type="Proteomes" id="UP000699985"/>
    </source>
</evidence>
<comment type="subcellular location">
    <subcellularLocation>
        <location evidence="6">Cytoplasm</location>
    </subcellularLocation>
</comment>
<keyword evidence="3 6" id="KW-0805">Transcription regulation</keyword>
<evidence type="ECO:0000313" key="9">
    <source>
        <dbReference type="EMBL" id="NCU50194.1"/>
    </source>
</evidence>
<keyword evidence="5 6" id="KW-0804">Transcription</keyword>
<dbReference type="EMBL" id="RGMI01000002">
    <property type="protein sequence ID" value="NCU50194.1"/>
    <property type="molecule type" value="Genomic_DNA"/>
</dbReference>
<reference evidence="9" key="1">
    <citation type="submission" date="2018-10" db="EMBL/GenBank/DDBJ databases">
        <title>Iterative Subtractive Binning of Freshwater Chronoseries Metagenomes Recovers Nearly Complete Genomes from over Four Hundred Novel Species.</title>
        <authorList>
            <person name="Rodriguez-R L.M."/>
            <person name="Tsementzi D."/>
            <person name="Luo C."/>
            <person name="Konstantinidis K.T."/>
        </authorList>
    </citation>
    <scope>NUCLEOTIDE SEQUENCE</scope>
    <source>
        <strain evidence="9">WB8_1A_003</strain>
    </source>
</reference>
<evidence type="ECO:0000256" key="2">
    <source>
        <dbReference type="ARBA" id="ARBA00022490"/>
    </source>
</evidence>
<dbReference type="InterPro" id="IPR049083">
    <property type="entry name" value="TACO1_YebC_N"/>
</dbReference>
<dbReference type="FunFam" id="1.10.10.200:FF:000002">
    <property type="entry name" value="Probable transcriptional regulatory protein CLM62_37755"/>
    <property type="match status" value="1"/>
</dbReference>
<dbReference type="Pfam" id="PF20772">
    <property type="entry name" value="TACO1_YebC_N"/>
    <property type="match status" value="1"/>
</dbReference>
<dbReference type="InterPro" id="IPR029072">
    <property type="entry name" value="YebC-like"/>
</dbReference>
<dbReference type="GO" id="GO:0005829">
    <property type="term" value="C:cytosol"/>
    <property type="evidence" value="ECO:0007669"/>
    <property type="project" value="TreeGrafter"/>
</dbReference>
<evidence type="ECO:0000256" key="1">
    <source>
        <dbReference type="ARBA" id="ARBA00008724"/>
    </source>
</evidence>
<dbReference type="Proteomes" id="UP000699985">
    <property type="component" value="Unassembled WGS sequence"/>
</dbReference>
<keyword evidence="4 6" id="KW-0238">DNA-binding</keyword>
<dbReference type="NCBIfam" id="NF009044">
    <property type="entry name" value="PRK12378.1"/>
    <property type="match status" value="1"/>
</dbReference>
<keyword evidence="2 6" id="KW-0963">Cytoplasm</keyword>
<dbReference type="PANTHER" id="PTHR12532">
    <property type="entry name" value="TRANSLATIONAL ACTIVATOR OF CYTOCHROME C OXIDASE 1"/>
    <property type="match status" value="1"/>
</dbReference>
<proteinExistence type="inferred from homology"/>
<evidence type="ECO:0000259" key="7">
    <source>
        <dbReference type="Pfam" id="PF01709"/>
    </source>
</evidence>
<dbReference type="Gene3D" id="1.10.10.200">
    <property type="match status" value="1"/>
</dbReference>
<dbReference type="GO" id="GO:0006355">
    <property type="term" value="P:regulation of DNA-templated transcription"/>
    <property type="evidence" value="ECO:0007669"/>
    <property type="project" value="UniProtKB-UniRule"/>
</dbReference>
<evidence type="ECO:0000256" key="6">
    <source>
        <dbReference type="HAMAP-Rule" id="MF_00693"/>
    </source>
</evidence>
<dbReference type="InterPro" id="IPR002876">
    <property type="entry name" value="Transcrip_reg_TACO1-like"/>
</dbReference>
<protein>
    <recommendedName>
        <fullName evidence="6">Probable transcriptional regulatory protein EBX29_00195</fullName>
    </recommendedName>
</protein>
<dbReference type="GO" id="GO:0003677">
    <property type="term" value="F:DNA binding"/>
    <property type="evidence" value="ECO:0007669"/>
    <property type="project" value="UniProtKB-UniRule"/>
</dbReference>
<evidence type="ECO:0000259" key="8">
    <source>
        <dbReference type="Pfam" id="PF20772"/>
    </source>
</evidence>
<accession>A0A966LZ75</accession>
<name>A0A966LZ75_9PROT</name>
<dbReference type="NCBIfam" id="NF001030">
    <property type="entry name" value="PRK00110.1"/>
    <property type="match status" value="1"/>
</dbReference>
<dbReference type="InterPro" id="IPR048300">
    <property type="entry name" value="TACO1_YebC-like_2nd/3rd_dom"/>
</dbReference>
<feature type="domain" description="TACO1/YebC-like N-terminal" evidence="8">
    <location>
        <begin position="5"/>
        <end position="75"/>
    </location>
</feature>
<dbReference type="Pfam" id="PF01709">
    <property type="entry name" value="Transcrip_reg"/>
    <property type="match status" value="1"/>
</dbReference>
<dbReference type="InterPro" id="IPR026564">
    <property type="entry name" value="Transcrip_reg_TACO1-like_dom3"/>
</dbReference>
<comment type="caution">
    <text evidence="9">The sequence shown here is derived from an EMBL/GenBank/DDBJ whole genome shotgun (WGS) entry which is preliminary data.</text>
</comment>
<dbReference type="Gene3D" id="3.30.70.980">
    <property type="match status" value="2"/>
</dbReference>
<comment type="similarity">
    <text evidence="1 6">Belongs to the TACO1 family.</text>
</comment>